<feature type="transmembrane region" description="Helical" evidence="7">
    <location>
        <begin position="69"/>
        <end position="93"/>
    </location>
</feature>
<feature type="transmembrane region" description="Helical" evidence="7">
    <location>
        <begin position="167"/>
        <end position="187"/>
    </location>
</feature>
<evidence type="ECO:0000256" key="6">
    <source>
        <dbReference type="ARBA" id="ARBA00023136"/>
    </source>
</evidence>
<organism evidence="10 11">
    <name type="scientific">Microbispora rosea</name>
    <dbReference type="NCBI Taxonomy" id="58117"/>
    <lineage>
        <taxon>Bacteria</taxon>
        <taxon>Bacillati</taxon>
        <taxon>Actinomycetota</taxon>
        <taxon>Actinomycetes</taxon>
        <taxon>Streptosporangiales</taxon>
        <taxon>Streptosporangiaceae</taxon>
        <taxon>Microbispora</taxon>
    </lineage>
</organism>
<keyword evidence="6 7" id="KW-0472">Membrane</keyword>
<evidence type="ECO:0000256" key="5">
    <source>
        <dbReference type="ARBA" id="ARBA00022989"/>
    </source>
</evidence>
<name>A0A1N7E599_9ACTN</name>
<dbReference type="AlphaFoldDB" id="A0A1N7E599"/>
<evidence type="ECO:0000256" key="1">
    <source>
        <dbReference type="ARBA" id="ARBA00004651"/>
    </source>
</evidence>
<evidence type="ECO:0000259" key="8">
    <source>
        <dbReference type="PROSITE" id="PS50893"/>
    </source>
</evidence>
<dbReference type="PROSITE" id="PS50893">
    <property type="entry name" value="ABC_TRANSPORTER_2"/>
    <property type="match status" value="1"/>
</dbReference>
<dbReference type="PROSITE" id="PS50929">
    <property type="entry name" value="ABC_TM1F"/>
    <property type="match status" value="1"/>
</dbReference>
<comment type="subcellular location">
    <subcellularLocation>
        <location evidence="1">Cell membrane</location>
        <topology evidence="1">Multi-pass membrane protein</topology>
    </subcellularLocation>
</comment>
<reference evidence="11" key="1">
    <citation type="submission" date="2017-01" db="EMBL/GenBank/DDBJ databases">
        <authorList>
            <person name="Varghese N."/>
            <person name="Submissions S."/>
        </authorList>
    </citation>
    <scope>NUCLEOTIDE SEQUENCE [LARGE SCALE GENOMIC DNA]</scope>
    <source>
        <strain evidence="11">ATCC 12950</strain>
    </source>
</reference>
<dbReference type="PANTHER" id="PTHR43394">
    <property type="entry name" value="ATP-DEPENDENT PERMEASE MDL1, MITOCHONDRIAL"/>
    <property type="match status" value="1"/>
</dbReference>
<dbReference type="GO" id="GO:0005886">
    <property type="term" value="C:plasma membrane"/>
    <property type="evidence" value="ECO:0007669"/>
    <property type="project" value="UniProtKB-SubCell"/>
</dbReference>
<feature type="transmembrane region" description="Helical" evidence="7">
    <location>
        <begin position="143"/>
        <end position="161"/>
    </location>
</feature>
<feature type="domain" description="ABC transmembrane type-1" evidence="9">
    <location>
        <begin position="22"/>
        <end position="310"/>
    </location>
</feature>
<sequence length="581" mass="59404">MSSRPADLLIARAVRRGGPWLAVLAATALLGAAADLLLPAALGRAVDAVVRIRARDGAGAEAGFGLTGPLATAALLVALVVACDALGVLASGVSGARAAQWLRSRVVAHTLSVGAGMTRHFTPGEIVTRAGVNVEEAGRTPEAVVTAATLVVPAAGSVVALALIDPWLAVTLVAGLLLIVAVLRAFMRRTTAASGGYQQAQGEIAGMLVGALAGARTITAAGTEDREAARVLAPLPRLRAHGLALWRLQARAGVQAAVVVPLLEIAVLAVGGLRLSAGGLTVGELLAAARYVVLGAGLGSALGYAARIARARSAAQRLEQLFAVPPPAYGDRPLPPGPGTLELRDVTVRADGVRLLSGVTLVVPGGTCTAVVGRSGSGKSSLAAVAGRLVDPERGAVLLDGVPLREIGREPLRRAVGYAFERPALFGETLGEAVAFGLGPADDAGERNENAARAAAGAARADAFIRRLPLGYDTPVGEAPMSGGETQRIGLARAFAQAGRLLILDDAMSSLDTVTERQVGRALTGSLSDRTRLVVAHRVTTAAQADQVVWLENGRVRAAGTHERLWHDPGYRAVFRAEEAS</sequence>
<dbReference type="SMART" id="SM00382">
    <property type="entry name" value="AAA"/>
    <property type="match status" value="1"/>
</dbReference>
<dbReference type="GO" id="GO:0015421">
    <property type="term" value="F:ABC-type oligopeptide transporter activity"/>
    <property type="evidence" value="ECO:0007669"/>
    <property type="project" value="TreeGrafter"/>
</dbReference>
<dbReference type="Proteomes" id="UP000186096">
    <property type="component" value="Unassembled WGS sequence"/>
</dbReference>
<dbReference type="GO" id="GO:0016887">
    <property type="term" value="F:ATP hydrolysis activity"/>
    <property type="evidence" value="ECO:0007669"/>
    <property type="project" value="InterPro"/>
</dbReference>
<evidence type="ECO:0000313" key="11">
    <source>
        <dbReference type="Proteomes" id="UP000186096"/>
    </source>
</evidence>
<dbReference type="SUPFAM" id="SSF90123">
    <property type="entry name" value="ABC transporter transmembrane region"/>
    <property type="match status" value="1"/>
</dbReference>
<dbReference type="RefSeq" id="WP_076437614.1">
    <property type="nucleotide sequence ID" value="NZ_FTNI01000016.1"/>
</dbReference>
<dbReference type="Pfam" id="PF00664">
    <property type="entry name" value="ABC_membrane"/>
    <property type="match status" value="1"/>
</dbReference>
<dbReference type="InterPro" id="IPR011527">
    <property type="entry name" value="ABC1_TM_dom"/>
</dbReference>
<feature type="domain" description="ABC transporter" evidence="8">
    <location>
        <begin position="341"/>
        <end position="578"/>
    </location>
</feature>
<dbReference type="SUPFAM" id="SSF52540">
    <property type="entry name" value="P-loop containing nucleoside triphosphate hydrolases"/>
    <property type="match status" value="1"/>
</dbReference>
<dbReference type="InterPro" id="IPR003439">
    <property type="entry name" value="ABC_transporter-like_ATP-bd"/>
</dbReference>
<keyword evidence="5 7" id="KW-1133">Transmembrane helix</keyword>
<dbReference type="InterPro" id="IPR039421">
    <property type="entry name" value="Type_1_exporter"/>
</dbReference>
<evidence type="ECO:0000313" key="10">
    <source>
        <dbReference type="EMBL" id="SIR83263.1"/>
    </source>
</evidence>
<dbReference type="InterPro" id="IPR036640">
    <property type="entry name" value="ABC1_TM_sf"/>
</dbReference>
<keyword evidence="4 10" id="KW-0067">ATP-binding</keyword>
<keyword evidence="3" id="KW-0547">Nucleotide-binding</keyword>
<gene>
    <name evidence="10" type="ORF">SAMN05421833_116173</name>
</gene>
<dbReference type="GO" id="GO:0005524">
    <property type="term" value="F:ATP binding"/>
    <property type="evidence" value="ECO:0007669"/>
    <property type="project" value="UniProtKB-KW"/>
</dbReference>
<dbReference type="EMBL" id="FTNI01000016">
    <property type="protein sequence ID" value="SIR83263.1"/>
    <property type="molecule type" value="Genomic_DNA"/>
</dbReference>
<keyword evidence="2 7" id="KW-0812">Transmembrane</keyword>
<dbReference type="InterPro" id="IPR027417">
    <property type="entry name" value="P-loop_NTPase"/>
</dbReference>
<evidence type="ECO:0000256" key="3">
    <source>
        <dbReference type="ARBA" id="ARBA00022741"/>
    </source>
</evidence>
<feature type="transmembrane region" description="Helical" evidence="7">
    <location>
        <begin position="252"/>
        <end position="273"/>
    </location>
</feature>
<proteinExistence type="predicted"/>
<evidence type="ECO:0000259" key="9">
    <source>
        <dbReference type="PROSITE" id="PS50929"/>
    </source>
</evidence>
<protein>
    <submittedName>
        <fullName evidence="10">ATP-binding cassette, subfamily B</fullName>
    </submittedName>
</protein>
<dbReference type="STRING" id="58117.SAMN05421833_116173"/>
<keyword evidence="11" id="KW-1185">Reference proteome</keyword>
<dbReference type="InterPro" id="IPR003593">
    <property type="entry name" value="AAA+_ATPase"/>
</dbReference>
<dbReference type="Pfam" id="PF00005">
    <property type="entry name" value="ABC_tran"/>
    <property type="match status" value="1"/>
</dbReference>
<dbReference type="OrthoDB" id="9806127at2"/>
<dbReference type="Gene3D" id="3.40.50.300">
    <property type="entry name" value="P-loop containing nucleotide triphosphate hydrolases"/>
    <property type="match status" value="1"/>
</dbReference>
<evidence type="ECO:0000256" key="7">
    <source>
        <dbReference type="SAM" id="Phobius"/>
    </source>
</evidence>
<evidence type="ECO:0000256" key="4">
    <source>
        <dbReference type="ARBA" id="ARBA00022840"/>
    </source>
</evidence>
<feature type="transmembrane region" description="Helical" evidence="7">
    <location>
        <begin position="285"/>
        <end position="306"/>
    </location>
</feature>
<dbReference type="PANTHER" id="PTHR43394:SF1">
    <property type="entry name" value="ATP-BINDING CASSETTE SUB-FAMILY B MEMBER 10, MITOCHONDRIAL"/>
    <property type="match status" value="1"/>
</dbReference>
<accession>A0A1N7E599</accession>
<evidence type="ECO:0000256" key="2">
    <source>
        <dbReference type="ARBA" id="ARBA00022692"/>
    </source>
</evidence>
<dbReference type="Gene3D" id="1.20.1560.10">
    <property type="entry name" value="ABC transporter type 1, transmembrane domain"/>
    <property type="match status" value="1"/>
</dbReference>